<accession>A0ABD0VL68</accession>
<organism evidence="2 3">
    <name type="scientific">Dendrobium thyrsiflorum</name>
    <name type="common">Pinecone-like raceme dendrobium</name>
    <name type="synonym">Orchid</name>
    <dbReference type="NCBI Taxonomy" id="117978"/>
    <lineage>
        <taxon>Eukaryota</taxon>
        <taxon>Viridiplantae</taxon>
        <taxon>Streptophyta</taxon>
        <taxon>Embryophyta</taxon>
        <taxon>Tracheophyta</taxon>
        <taxon>Spermatophyta</taxon>
        <taxon>Magnoliopsida</taxon>
        <taxon>Liliopsida</taxon>
        <taxon>Asparagales</taxon>
        <taxon>Orchidaceae</taxon>
        <taxon>Epidendroideae</taxon>
        <taxon>Malaxideae</taxon>
        <taxon>Dendrobiinae</taxon>
        <taxon>Dendrobium</taxon>
    </lineage>
</organism>
<gene>
    <name evidence="2" type="ORF">M5K25_007297</name>
</gene>
<dbReference type="Proteomes" id="UP001552299">
    <property type="component" value="Unassembled WGS sequence"/>
</dbReference>
<dbReference type="EMBL" id="JANQDX010000006">
    <property type="protein sequence ID" value="KAL0923248.1"/>
    <property type="molecule type" value="Genomic_DNA"/>
</dbReference>
<reference evidence="2 3" key="1">
    <citation type="journal article" date="2024" name="Plant Biotechnol. J.">
        <title>Dendrobium thyrsiflorum genome and its molecular insights into genes involved in important horticultural traits.</title>
        <authorList>
            <person name="Chen B."/>
            <person name="Wang J.Y."/>
            <person name="Zheng P.J."/>
            <person name="Li K.L."/>
            <person name="Liang Y.M."/>
            <person name="Chen X.F."/>
            <person name="Zhang C."/>
            <person name="Zhao X."/>
            <person name="He X."/>
            <person name="Zhang G.Q."/>
            <person name="Liu Z.J."/>
            <person name="Xu Q."/>
        </authorList>
    </citation>
    <scope>NUCLEOTIDE SEQUENCE [LARGE SCALE GENOMIC DNA]</scope>
    <source>
        <strain evidence="2">GZMU011</strain>
    </source>
</reference>
<keyword evidence="3" id="KW-1185">Reference proteome</keyword>
<dbReference type="AlphaFoldDB" id="A0ABD0VL68"/>
<feature type="region of interest" description="Disordered" evidence="1">
    <location>
        <begin position="1"/>
        <end position="66"/>
    </location>
</feature>
<comment type="caution">
    <text evidence="2">The sequence shown here is derived from an EMBL/GenBank/DDBJ whole genome shotgun (WGS) entry which is preliminary data.</text>
</comment>
<proteinExistence type="predicted"/>
<evidence type="ECO:0000256" key="1">
    <source>
        <dbReference type="SAM" id="MobiDB-lite"/>
    </source>
</evidence>
<feature type="compositionally biased region" description="Polar residues" evidence="1">
    <location>
        <begin position="1"/>
        <end position="10"/>
    </location>
</feature>
<sequence>MATVTPNKSRPTCDHNPHRRFLEANWNPPPSAGIGSTDDGRGGNRCRVPGNSGAAKEGKGCGRGGRMVVGVEEEKGGGDDCPNEDEEEALLAEKIGGCGTGKGGASVVLLCVFYGESPSDNLSEFSTGLYPLNVFDILSAEIFDKIFTLEFPADKTPVIQI</sequence>
<evidence type="ECO:0000313" key="2">
    <source>
        <dbReference type="EMBL" id="KAL0923248.1"/>
    </source>
</evidence>
<name>A0ABD0VL68_DENTH</name>
<evidence type="ECO:0000313" key="3">
    <source>
        <dbReference type="Proteomes" id="UP001552299"/>
    </source>
</evidence>
<protein>
    <submittedName>
        <fullName evidence="2">Uncharacterized protein</fullName>
    </submittedName>
</protein>
<feature type="compositionally biased region" description="Basic and acidic residues" evidence="1">
    <location>
        <begin position="11"/>
        <end position="22"/>
    </location>
</feature>